<gene>
    <name evidence="10" type="ORF">HSEST_1006</name>
</gene>
<name>A0A897NQM2_9EURY</name>
<feature type="transmembrane region" description="Helical" evidence="8">
    <location>
        <begin position="279"/>
        <end position="302"/>
    </location>
</feature>
<keyword evidence="5 8" id="KW-1133">Transmembrane helix</keyword>
<feature type="transmembrane region" description="Helical" evidence="8">
    <location>
        <begin position="66"/>
        <end position="87"/>
    </location>
</feature>
<dbReference type="Gene3D" id="3.90.550.10">
    <property type="entry name" value="Spore Coat Polysaccharide Biosynthesis Protein SpsA, Chain A"/>
    <property type="match status" value="1"/>
</dbReference>
<feature type="transmembrane region" description="Helical" evidence="8">
    <location>
        <begin position="778"/>
        <end position="799"/>
    </location>
</feature>
<organism evidence="10 11">
    <name type="scientific">Halapricum desulfuricans</name>
    <dbReference type="NCBI Taxonomy" id="2841257"/>
    <lineage>
        <taxon>Archaea</taxon>
        <taxon>Methanobacteriati</taxon>
        <taxon>Methanobacteriota</taxon>
        <taxon>Stenosarchaea group</taxon>
        <taxon>Halobacteria</taxon>
        <taxon>Halobacteriales</taxon>
        <taxon>Haloarculaceae</taxon>
        <taxon>Halapricum</taxon>
    </lineage>
</organism>
<dbReference type="AlphaFoldDB" id="A0A897NQM2"/>
<evidence type="ECO:0000256" key="5">
    <source>
        <dbReference type="ARBA" id="ARBA00022989"/>
    </source>
</evidence>
<dbReference type="RefSeq" id="WP_229122567.1">
    <property type="nucleotide sequence ID" value="NZ_CP064791.1"/>
</dbReference>
<feature type="compositionally biased region" description="Polar residues" evidence="7">
    <location>
        <begin position="877"/>
        <end position="894"/>
    </location>
</feature>
<keyword evidence="2" id="KW-0328">Glycosyltransferase</keyword>
<dbReference type="Pfam" id="PF23600">
    <property type="entry name" value="CdpA_N"/>
    <property type="match status" value="1"/>
</dbReference>
<feature type="transmembrane region" description="Helical" evidence="8">
    <location>
        <begin position="593"/>
        <end position="612"/>
    </location>
</feature>
<proteinExistence type="predicted"/>
<dbReference type="InterPro" id="IPR055563">
    <property type="entry name" value="CdpA_N"/>
</dbReference>
<evidence type="ECO:0000256" key="1">
    <source>
        <dbReference type="ARBA" id="ARBA00004141"/>
    </source>
</evidence>
<dbReference type="SUPFAM" id="SSF53448">
    <property type="entry name" value="Nucleotide-diphospho-sugar transferases"/>
    <property type="match status" value="1"/>
</dbReference>
<keyword evidence="11" id="KW-1185">Reference proteome</keyword>
<evidence type="ECO:0000256" key="3">
    <source>
        <dbReference type="ARBA" id="ARBA00022679"/>
    </source>
</evidence>
<feature type="transmembrane region" description="Helical" evidence="8">
    <location>
        <begin position="618"/>
        <end position="640"/>
    </location>
</feature>
<keyword evidence="4 8" id="KW-0812">Transmembrane</keyword>
<evidence type="ECO:0000256" key="2">
    <source>
        <dbReference type="ARBA" id="ARBA00022676"/>
    </source>
</evidence>
<comment type="subcellular location">
    <subcellularLocation>
        <location evidence="1">Membrane</location>
        <topology evidence="1">Multi-pass membrane protein</topology>
    </subcellularLocation>
</comment>
<evidence type="ECO:0000313" key="11">
    <source>
        <dbReference type="Proteomes" id="UP000663292"/>
    </source>
</evidence>
<keyword evidence="6 8" id="KW-0472">Membrane</keyword>
<dbReference type="PANTHER" id="PTHR43867">
    <property type="entry name" value="CELLULOSE SYNTHASE CATALYTIC SUBUNIT A [UDP-FORMING]"/>
    <property type="match status" value="1"/>
</dbReference>
<feature type="transmembrane region" description="Helical" evidence="8">
    <location>
        <begin position="839"/>
        <end position="859"/>
    </location>
</feature>
<feature type="transmembrane region" description="Helical" evidence="8">
    <location>
        <begin position="805"/>
        <end position="827"/>
    </location>
</feature>
<dbReference type="InterPro" id="IPR050321">
    <property type="entry name" value="Glycosyltr_2/OpgH_subfam"/>
</dbReference>
<dbReference type="Proteomes" id="UP000663292">
    <property type="component" value="Chromosome"/>
</dbReference>
<feature type="transmembrane region" description="Helical" evidence="8">
    <location>
        <begin position="308"/>
        <end position="326"/>
    </location>
</feature>
<feature type="transmembrane region" description="Helical" evidence="8">
    <location>
        <begin position="129"/>
        <end position="151"/>
    </location>
</feature>
<dbReference type="Pfam" id="PF13641">
    <property type="entry name" value="Glyco_tranf_2_3"/>
    <property type="match status" value="1"/>
</dbReference>
<dbReference type="EMBL" id="CP064791">
    <property type="protein sequence ID" value="QSG14541.1"/>
    <property type="molecule type" value="Genomic_DNA"/>
</dbReference>
<evidence type="ECO:0000259" key="9">
    <source>
        <dbReference type="Pfam" id="PF23600"/>
    </source>
</evidence>
<protein>
    <submittedName>
        <fullName evidence="10">Glycosyl transferase family 2</fullName>
    </submittedName>
</protein>
<accession>A0A897NQM2</accession>
<feature type="transmembrane region" description="Helical" evidence="8">
    <location>
        <begin position="157"/>
        <end position="175"/>
    </location>
</feature>
<feature type="region of interest" description="Disordered" evidence="7">
    <location>
        <begin position="863"/>
        <end position="894"/>
    </location>
</feature>
<evidence type="ECO:0000313" key="10">
    <source>
        <dbReference type="EMBL" id="QSG14541.1"/>
    </source>
</evidence>
<feature type="transmembrane region" description="Helical" evidence="8">
    <location>
        <begin position="748"/>
        <end position="766"/>
    </location>
</feature>
<feature type="transmembrane region" description="Helical" evidence="8">
    <location>
        <begin position="36"/>
        <end position="54"/>
    </location>
</feature>
<dbReference type="InterPro" id="IPR029044">
    <property type="entry name" value="Nucleotide-diphossugar_trans"/>
</dbReference>
<dbReference type="GeneID" id="68857640"/>
<reference evidence="10 11" key="1">
    <citation type="submission" date="2020-11" db="EMBL/GenBank/DDBJ databases">
        <title>Carbohydrate-dependent, anaerobic sulfur respiration: A novel catabolism in halophilic archaea.</title>
        <authorList>
            <person name="Sorokin D.Y."/>
            <person name="Messina E."/>
            <person name="Smedile F."/>
            <person name="La Cono V."/>
            <person name="Hallsworth J.E."/>
            <person name="Yakimov M.M."/>
        </authorList>
    </citation>
    <scope>NUCLEOTIDE SEQUENCE [LARGE SCALE GENOMIC DNA]</scope>
    <source>
        <strain evidence="10 11">HSR-Est</strain>
    </source>
</reference>
<feature type="compositionally biased region" description="Low complexity" evidence="7">
    <location>
        <begin position="865"/>
        <end position="875"/>
    </location>
</feature>
<dbReference type="GO" id="GO:0005886">
    <property type="term" value="C:plasma membrane"/>
    <property type="evidence" value="ECO:0007669"/>
    <property type="project" value="TreeGrafter"/>
</dbReference>
<dbReference type="GO" id="GO:0016758">
    <property type="term" value="F:hexosyltransferase activity"/>
    <property type="evidence" value="ECO:0007669"/>
    <property type="project" value="TreeGrafter"/>
</dbReference>
<dbReference type="CDD" id="cd06423">
    <property type="entry name" value="CESA_like"/>
    <property type="match status" value="1"/>
</dbReference>
<feature type="transmembrane region" description="Helical" evidence="8">
    <location>
        <begin position="99"/>
        <end position="117"/>
    </location>
</feature>
<feature type="transmembrane region" description="Helical" evidence="8">
    <location>
        <begin position="196"/>
        <end position="216"/>
    </location>
</feature>
<evidence type="ECO:0000256" key="6">
    <source>
        <dbReference type="ARBA" id="ARBA00023136"/>
    </source>
</evidence>
<evidence type="ECO:0000256" key="4">
    <source>
        <dbReference type="ARBA" id="ARBA00022692"/>
    </source>
</evidence>
<evidence type="ECO:0000256" key="7">
    <source>
        <dbReference type="SAM" id="MobiDB-lite"/>
    </source>
</evidence>
<feature type="domain" description="Cell division protein A N-terminal" evidence="9">
    <location>
        <begin position="729"/>
        <end position="861"/>
    </location>
</feature>
<keyword evidence="3 10" id="KW-0808">Transferase</keyword>
<feature type="transmembrane region" description="Helical" evidence="8">
    <location>
        <begin position="236"/>
        <end position="258"/>
    </location>
</feature>
<evidence type="ECO:0000256" key="8">
    <source>
        <dbReference type="SAM" id="Phobius"/>
    </source>
</evidence>
<sequence length="894" mass="96074">MSESQTARLHSVIWYLSVLVALVGLASVSTGRLLTGAAFGVAGGSTLVVLSLLSTWQIHRDKFGHAVGGTLGILAVASIFFVAIVVSVDVFSLGFPTDVRVVAFATGLQAMLFILSVRSPSSSPIARWLAPVTGHITVLFGSAQALGWGPFTSRTVLLAYAVGFSLLALHAFWMRQRANERVIPPRPDTDPRRWEAVLIVAVFVAVISAAIADLVVRPGTAELAVRSGGLIPESAVAQTAAAIAAGAAVVGFSTIAAPPSPPGFLDVLTGTRATVVQHALTLILLLNMLLAVVLMAAPWGFYPVLGVFLAWLAIGVSVEYASVVHARRKRPTTASPAPPLPQDPSITVVVAAYNDEAVLSESLSHNIEELAPLPFVVVPASRSTDDTVAVANEFQRQYPDRVRAVEGVGDTKAADLNDVWASIDTEFALVLDSDEIVDTEFVARGLHALEEQPELGIAQGRKVSEAPRESSLALFGSVERQQSTWLEHRFMHDVFGAGHFAGSAALIRREVPSSVGGWSPAVLTEDIDLTVRLQLQTDWEIAYDMEMVALESTPENSRELVRQRQRWTRGWAQVAERYLGTMLRSRGVGTRRTIGMSWLLFAAVSAPLATIFPTLLVLPFLGIGGGLPLLAAVVLALYLLPARGISFGYAALRDPTIPLPTTLGNAVKIVVYGYLWIVLNWIVQIHSLYLEIGGSPGVWHVTRKQTREEMRRQASVHETTVVAGTNPFSRWYRTRIGQPTTDGEILGYWLYVLGTILGVLGVWLLFNSHSAGPARQWSIVLASASLVLLMAGPAIRLPLRRSSTLLTYLGMAISAVALVWFVVAYPAQWSTDTGHPTIIALYTVGVFVIAISAAVVPLVTKSVEPDQPTTTPDETVGAQQTPVETTPRLSSDEL</sequence>
<dbReference type="PANTHER" id="PTHR43867:SF2">
    <property type="entry name" value="CELLULOSE SYNTHASE CATALYTIC SUBUNIT A [UDP-FORMING]"/>
    <property type="match status" value="1"/>
</dbReference>
<feature type="transmembrane region" description="Helical" evidence="8">
    <location>
        <begin position="12"/>
        <end position="30"/>
    </location>
</feature>